<name>A5D342_PELTS</name>
<dbReference type="EMBL" id="AP009389">
    <property type="protein sequence ID" value="BAF59346.1"/>
    <property type="molecule type" value="Genomic_DNA"/>
</dbReference>
<dbReference type="AlphaFoldDB" id="A5D342"/>
<dbReference type="KEGG" id="pth:PTH_1165"/>
<keyword evidence="3" id="KW-1185">Reference proteome</keyword>
<dbReference type="Proteomes" id="UP000006556">
    <property type="component" value="Chromosome"/>
</dbReference>
<evidence type="ECO:0000256" key="1">
    <source>
        <dbReference type="SAM" id="Phobius"/>
    </source>
</evidence>
<reference evidence="3" key="1">
    <citation type="journal article" date="2008" name="Genome Res.">
        <title>The genome of Pelotomaculum thermopropionicum reveals niche-associated evolution in anaerobic microbiota.</title>
        <authorList>
            <person name="Kosaka T."/>
            <person name="Kato S."/>
            <person name="Shimoyama T."/>
            <person name="Ishii S."/>
            <person name="Abe T."/>
            <person name="Watanabe K."/>
        </authorList>
    </citation>
    <scope>NUCLEOTIDE SEQUENCE [LARGE SCALE GENOMIC DNA]</scope>
    <source>
        <strain evidence="3">DSM 13744 / JCM 10971 / SI</strain>
    </source>
</reference>
<evidence type="ECO:0000313" key="2">
    <source>
        <dbReference type="EMBL" id="BAF59346.1"/>
    </source>
</evidence>
<sequence length="112" mass="12026">MNTGAYSCFPSPPGAGLPVACGCKARAQAIYCPFSCSGRGKTKAAGSKLSFFKFVTSRKFFQKPIIKIYKKAVFATSSGKEQAKRLFIFAGSIMAYPAGIINIYKKGGTNFE</sequence>
<evidence type="ECO:0000313" key="3">
    <source>
        <dbReference type="Proteomes" id="UP000006556"/>
    </source>
</evidence>
<gene>
    <name evidence="2" type="ordered locus">PTH_1165</name>
</gene>
<accession>A5D342</accession>
<keyword evidence="1" id="KW-0812">Transmembrane</keyword>
<keyword evidence="1" id="KW-0472">Membrane</keyword>
<organism evidence="2 3">
    <name type="scientific">Pelotomaculum thermopropionicum (strain DSM 13744 / JCM 10971 / SI)</name>
    <dbReference type="NCBI Taxonomy" id="370438"/>
    <lineage>
        <taxon>Bacteria</taxon>
        <taxon>Bacillati</taxon>
        <taxon>Bacillota</taxon>
        <taxon>Clostridia</taxon>
        <taxon>Eubacteriales</taxon>
        <taxon>Desulfotomaculaceae</taxon>
        <taxon>Pelotomaculum</taxon>
    </lineage>
</organism>
<protein>
    <submittedName>
        <fullName evidence="2">HR_lesion</fullName>
    </submittedName>
</protein>
<feature type="transmembrane region" description="Helical" evidence="1">
    <location>
        <begin position="86"/>
        <end position="104"/>
    </location>
</feature>
<keyword evidence="1" id="KW-1133">Transmembrane helix</keyword>
<proteinExistence type="predicted"/>
<dbReference type="STRING" id="370438.PTH_1165"/>
<dbReference type="HOGENOM" id="CLU_2143469_0_0_9"/>